<dbReference type="Gene3D" id="1.10.10.790">
    <property type="entry name" value="Surp module"/>
    <property type="match status" value="1"/>
</dbReference>
<dbReference type="SMART" id="SM00648">
    <property type="entry name" value="SWAP"/>
    <property type="match status" value="1"/>
</dbReference>
<feature type="compositionally biased region" description="Polar residues" evidence="1">
    <location>
        <begin position="111"/>
        <end position="120"/>
    </location>
</feature>
<protein>
    <submittedName>
        <fullName evidence="4">Calcium homeostasis endoplasmic reticulum protein isoform X2</fullName>
    </submittedName>
</protein>
<dbReference type="Pfam" id="PF01805">
    <property type="entry name" value="Surp"/>
    <property type="match status" value="1"/>
</dbReference>
<dbReference type="Proteomes" id="UP000504633">
    <property type="component" value="Unplaced"/>
</dbReference>
<feature type="domain" description="SURP motif" evidence="2">
    <location>
        <begin position="14"/>
        <end position="58"/>
    </location>
</feature>
<feature type="compositionally biased region" description="Low complexity" evidence="1">
    <location>
        <begin position="87"/>
        <end position="104"/>
    </location>
</feature>
<dbReference type="GeneID" id="111595306"/>
<reference evidence="4" key="1">
    <citation type="submission" date="2025-08" db="UniProtKB">
        <authorList>
            <consortium name="RefSeq"/>
        </authorList>
    </citation>
    <scope>IDENTIFICATION</scope>
    <source>
        <strain evidence="4">15085-1641.00</strain>
        <tissue evidence="4">Whole body</tissue>
    </source>
</reference>
<dbReference type="GO" id="GO:0048471">
    <property type="term" value="C:perinuclear region of cytoplasm"/>
    <property type="evidence" value="ECO:0007669"/>
    <property type="project" value="TreeGrafter"/>
</dbReference>
<feature type="region of interest" description="Disordered" evidence="1">
    <location>
        <begin position="75"/>
        <end position="144"/>
    </location>
</feature>
<dbReference type="PANTHER" id="PTHR12323:SF0">
    <property type="entry name" value="CALCIUM HOMEOSTASIS ENDOPLASMIC RETICULUM PROTEIN"/>
    <property type="match status" value="1"/>
</dbReference>
<dbReference type="RefSeq" id="XP_023164732.2">
    <property type="nucleotide sequence ID" value="XM_023308964.2"/>
</dbReference>
<evidence type="ECO:0000313" key="4">
    <source>
        <dbReference type="RefSeq" id="XP_023164732.2"/>
    </source>
</evidence>
<dbReference type="GO" id="GO:0006396">
    <property type="term" value="P:RNA processing"/>
    <property type="evidence" value="ECO:0007669"/>
    <property type="project" value="InterPro"/>
</dbReference>
<gene>
    <name evidence="4" type="primary">LOC111595306</name>
</gene>
<dbReference type="PANTHER" id="PTHR12323">
    <property type="entry name" value="SR-RELATED CTD ASSOCIATED FACTOR 6"/>
    <property type="match status" value="1"/>
</dbReference>
<organism evidence="3 4">
    <name type="scientific">Drosophila hydei</name>
    <name type="common">Fruit fly</name>
    <dbReference type="NCBI Taxonomy" id="7224"/>
    <lineage>
        <taxon>Eukaryota</taxon>
        <taxon>Metazoa</taxon>
        <taxon>Ecdysozoa</taxon>
        <taxon>Arthropoda</taxon>
        <taxon>Hexapoda</taxon>
        <taxon>Insecta</taxon>
        <taxon>Pterygota</taxon>
        <taxon>Neoptera</taxon>
        <taxon>Endopterygota</taxon>
        <taxon>Diptera</taxon>
        <taxon>Brachycera</taxon>
        <taxon>Muscomorpha</taxon>
        <taxon>Ephydroidea</taxon>
        <taxon>Drosophilidae</taxon>
        <taxon>Drosophila</taxon>
    </lineage>
</organism>
<dbReference type="GO" id="GO:0006874">
    <property type="term" value="P:intracellular calcium ion homeostasis"/>
    <property type="evidence" value="ECO:0007669"/>
    <property type="project" value="TreeGrafter"/>
</dbReference>
<feature type="compositionally biased region" description="Polar residues" evidence="1">
    <location>
        <begin position="132"/>
        <end position="144"/>
    </location>
</feature>
<dbReference type="OrthoDB" id="21470at2759"/>
<sequence>MDAQPPRDASLRNIIDKLAEFVARNGPEFEAITKQKQQNNPKFEFLYGGEFASYYQFRVAAEQAMLKQQSGLPTNALYMQQPPPTHPHYAPQQQQQQQQQQLPPIMHDNVQDSMQQQKSQHLWPPNAGVATGTGSAPTPQSANGTAMTLNLASQLDAIKMQQNTLREQIKQSEANLSAQHTALMTQKTKQIDDAMAAAQTTQLEQLANEQSIVIRDFDAVLQPIIESCTKDSISSGLWSMVQRFSKNCILYI</sequence>
<dbReference type="AlphaFoldDB" id="A0A6J1LMI3"/>
<keyword evidence="3" id="KW-1185">Reference proteome</keyword>
<dbReference type="InterPro" id="IPR000061">
    <property type="entry name" value="Surp"/>
</dbReference>
<dbReference type="PROSITE" id="PS50128">
    <property type="entry name" value="SURP"/>
    <property type="match status" value="1"/>
</dbReference>
<accession>A0A6J1LMI3</accession>
<name>A0A6J1LMI3_DROHY</name>
<evidence type="ECO:0000256" key="1">
    <source>
        <dbReference type="SAM" id="MobiDB-lite"/>
    </source>
</evidence>
<dbReference type="InterPro" id="IPR035967">
    <property type="entry name" value="SWAP/Surp_sf"/>
</dbReference>
<dbReference type="SUPFAM" id="SSF109905">
    <property type="entry name" value="Surp module (SWAP domain)"/>
    <property type="match status" value="1"/>
</dbReference>
<evidence type="ECO:0000259" key="2">
    <source>
        <dbReference type="PROSITE" id="PS50128"/>
    </source>
</evidence>
<proteinExistence type="predicted"/>
<dbReference type="GO" id="GO:0003723">
    <property type="term" value="F:RNA binding"/>
    <property type="evidence" value="ECO:0007669"/>
    <property type="project" value="InterPro"/>
</dbReference>
<evidence type="ECO:0000313" key="3">
    <source>
        <dbReference type="Proteomes" id="UP000504633"/>
    </source>
</evidence>
<dbReference type="CTD" id="3346235"/>